<dbReference type="Pfam" id="PF13373">
    <property type="entry name" value="Dsc3_C"/>
    <property type="match status" value="1"/>
</dbReference>
<dbReference type="PANTHER" id="PTHR28049:SF1">
    <property type="entry name" value="DSC E3 UBIQUITIN LIGASE COMPLEX SUBUNIT 3"/>
    <property type="match status" value="1"/>
</dbReference>
<dbReference type="InParanoid" id="A0A1D2VNZ9"/>
<dbReference type="EMBL" id="KV454475">
    <property type="protein sequence ID" value="ODV63275.1"/>
    <property type="molecule type" value="Genomic_DNA"/>
</dbReference>
<keyword evidence="2" id="KW-0472">Membrane</keyword>
<feature type="domain" description="DSC E3 ubiquitin ligase complex subunit 3 ubiquitin-like" evidence="3">
    <location>
        <begin position="32"/>
        <end position="151"/>
    </location>
</feature>
<evidence type="ECO:0000259" key="3">
    <source>
        <dbReference type="Pfam" id="PF10302"/>
    </source>
</evidence>
<evidence type="ECO:0000313" key="6">
    <source>
        <dbReference type="Proteomes" id="UP000095038"/>
    </source>
</evidence>
<dbReference type="GO" id="GO:0005783">
    <property type="term" value="C:endoplasmic reticulum"/>
    <property type="evidence" value="ECO:0007669"/>
    <property type="project" value="TreeGrafter"/>
</dbReference>
<feature type="transmembrane region" description="Helical" evidence="2">
    <location>
        <begin position="312"/>
        <end position="330"/>
    </location>
</feature>
<reference evidence="6" key="1">
    <citation type="submission" date="2016-05" db="EMBL/GenBank/DDBJ databases">
        <title>Comparative genomics of biotechnologically important yeasts.</title>
        <authorList>
            <consortium name="DOE Joint Genome Institute"/>
            <person name="Riley R."/>
            <person name="Haridas S."/>
            <person name="Wolfe K.H."/>
            <person name="Lopes M.R."/>
            <person name="Hittinger C.T."/>
            <person name="Goker M."/>
            <person name="Salamov A."/>
            <person name="Wisecaver J."/>
            <person name="Long T.M."/>
            <person name="Aerts A.L."/>
            <person name="Barry K."/>
            <person name="Choi C."/>
            <person name="Clum A."/>
            <person name="Coughlan A.Y."/>
            <person name="Deshpande S."/>
            <person name="Douglass A.P."/>
            <person name="Hanson S.J."/>
            <person name="Klenk H.-P."/>
            <person name="Labutti K."/>
            <person name="Lapidus A."/>
            <person name="Lindquist E."/>
            <person name="Lipzen A."/>
            <person name="Meier-Kolthoff J.P."/>
            <person name="Ohm R.A."/>
            <person name="Otillar R.P."/>
            <person name="Pangilinan J."/>
            <person name="Peng Y."/>
            <person name="Rokas A."/>
            <person name="Rosa C.A."/>
            <person name="Scheuner C."/>
            <person name="Sibirny A.A."/>
            <person name="Slot J.C."/>
            <person name="Stielow J.B."/>
            <person name="Sun H."/>
            <person name="Kurtzman C.P."/>
            <person name="Blackwell M."/>
            <person name="Grigoriev I.V."/>
            <person name="Jeffries T.W."/>
        </authorList>
    </citation>
    <scope>NUCLEOTIDE SEQUENCE [LARGE SCALE GENOMIC DNA]</scope>
    <source>
        <strain evidence="6">DSM 1968</strain>
    </source>
</reference>
<evidence type="ECO:0000259" key="4">
    <source>
        <dbReference type="Pfam" id="PF13373"/>
    </source>
</evidence>
<dbReference type="GeneID" id="30965018"/>
<dbReference type="OrthoDB" id="2556122at2759"/>
<evidence type="ECO:0008006" key="7">
    <source>
        <dbReference type="Google" id="ProtNLM"/>
    </source>
</evidence>
<dbReference type="STRING" id="1344418.A0A1D2VNZ9"/>
<feature type="domain" description="DSC E3 ubiquitin ligase complex subunit 3 C-terminal" evidence="4">
    <location>
        <begin position="179"/>
        <end position="328"/>
    </location>
</feature>
<organism evidence="5 6">
    <name type="scientific">Ascoidea rubescens DSM 1968</name>
    <dbReference type="NCBI Taxonomy" id="1344418"/>
    <lineage>
        <taxon>Eukaryota</taxon>
        <taxon>Fungi</taxon>
        <taxon>Dikarya</taxon>
        <taxon>Ascomycota</taxon>
        <taxon>Saccharomycotina</taxon>
        <taxon>Saccharomycetes</taxon>
        <taxon>Ascoideaceae</taxon>
        <taxon>Ascoidea</taxon>
    </lineage>
</organism>
<dbReference type="InterPro" id="IPR025390">
    <property type="entry name" value="Dsc3_C"/>
</dbReference>
<keyword evidence="6" id="KW-1185">Reference proteome</keyword>
<dbReference type="Pfam" id="PF10302">
    <property type="entry name" value="Dsc3_N"/>
    <property type="match status" value="1"/>
</dbReference>
<feature type="transmembrane region" description="Helical" evidence="2">
    <location>
        <begin position="282"/>
        <end position="300"/>
    </location>
</feature>
<evidence type="ECO:0000256" key="2">
    <source>
        <dbReference type="SAM" id="Phobius"/>
    </source>
</evidence>
<name>A0A1D2VNZ9_9ASCO</name>
<feature type="region of interest" description="Disordered" evidence="1">
    <location>
        <begin position="106"/>
        <end position="137"/>
    </location>
</feature>
<evidence type="ECO:0000256" key="1">
    <source>
        <dbReference type="SAM" id="MobiDB-lite"/>
    </source>
</evidence>
<gene>
    <name evidence="5" type="ORF">ASCRUDRAFT_67396</name>
</gene>
<evidence type="ECO:0000313" key="5">
    <source>
        <dbReference type="EMBL" id="ODV63275.1"/>
    </source>
</evidence>
<dbReference type="InterPro" id="IPR019413">
    <property type="entry name" value="Dsc3_ub-like_dom"/>
</dbReference>
<dbReference type="RefSeq" id="XP_020049582.1">
    <property type="nucleotide sequence ID" value="XM_020191382.1"/>
</dbReference>
<dbReference type="InterPro" id="IPR045226">
    <property type="entry name" value="Dsc3"/>
</dbReference>
<sequence>MANNNLLPLYNQTASGSVIPNAVSASSNNYIEIHIRFSNAQIPDLIIPISSQQELSLIDNRYLRVKVRQYNNENTHSKRLRFIYNGKIINEKVNLQNELTKFDNFLYNGPNNQSDDNRKAEVKGKDKETTSDSGSEQQQIHKLYIHCLIGSDLTPEELRQEDIMDSKEQVKSTTPAPVGFDRLRSQGFTDQEINDLRVQFRNIYGFSSTTGLSNTVNDLFETEHGIDLNAEDDPNFRASNPTEINDIRQLEERWMDNGANEPDDQLNMVAMNNNVLGSNQDLLIGMLMGCLLGVLSLFFLREEFMISKRQKMAIIGGLITNFTFCLLRNWV</sequence>
<dbReference type="Proteomes" id="UP000095038">
    <property type="component" value="Unassembled WGS sequence"/>
</dbReference>
<keyword evidence="2" id="KW-1133">Transmembrane helix</keyword>
<dbReference type="GO" id="GO:0044695">
    <property type="term" value="C:Dsc E3 ubiquitin ligase complex"/>
    <property type="evidence" value="ECO:0007669"/>
    <property type="project" value="InterPro"/>
</dbReference>
<protein>
    <recommendedName>
        <fullName evidence="7">DSC E3 ubiquitin ligase complex subunit 3 C-terminal domain-containing protein</fullName>
    </recommendedName>
</protein>
<dbReference type="PANTHER" id="PTHR28049">
    <property type="entry name" value="TRANSMEMBRANE PROTEIN YOR223W"/>
    <property type="match status" value="1"/>
</dbReference>
<accession>A0A1D2VNZ9</accession>
<keyword evidence="2" id="KW-0812">Transmembrane</keyword>
<dbReference type="FunCoup" id="A0A1D2VNZ9">
    <property type="interactions" value="13"/>
</dbReference>
<proteinExistence type="predicted"/>
<dbReference type="AlphaFoldDB" id="A0A1D2VNZ9"/>
<feature type="compositionally biased region" description="Basic and acidic residues" evidence="1">
    <location>
        <begin position="115"/>
        <end position="130"/>
    </location>
</feature>